<accession>A0A5A7SHE8</accession>
<proteinExistence type="predicted"/>
<feature type="transmembrane region" description="Helical" evidence="1">
    <location>
        <begin position="144"/>
        <end position="171"/>
    </location>
</feature>
<comment type="caution">
    <text evidence="3">The sequence shown here is derived from an EMBL/GenBank/DDBJ whole genome shotgun (WGS) entry which is preliminary data.</text>
</comment>
<dbReference type="RefSeq" id="WP_149429307.1">
    <property type="nucleotide sequence ID" value="NZ_VLNY01000002.1"/>
</dbReference>
<keyword evidence="1" id="KW-1133">Transmembrane helix</keyword>
<keyword evidence="4" id="KW-1185">Reference proteome</keyword>
<sequence>MTSAIPDIVQWTAFVFVAIVLVGRCILVSHTPMDRLATRALSLGLMCDMLRNDWVEKEIARVFSMFDGANIINIVRQASFGPVLLSLMCIVGMARLASSPSDDSGTMWRRQRRYDAVAIAATAVILAAGTPARAHDMLIDEYLGWGAAVAWIAYCSVLAAASISIIYIMIGELRGGDNTVRESAIYIVVLVYFGALTVQSIYVPFATVTAVLAGSAAKDPSMQSQALIAFVALIAGAAILTVPLIGAALVRTGWDRPGRYCRRIRPLWRDLTDTYPEVVLERPAAGTPADSISQLHRMTMEVRDCLVRLNRHTLPLRHDGIAGSERDKLRDYAQRISVVVAAKRSGQLPSSSALSHARQAGRGTQRRDLAAELNQLVELARIWRRLHRRGGRDDATVPSQ</sequence>
<evidence type="ECO:0000259" key="2">
    <source>
        <dbReference type="Pfam" id="PF20182"/>
    </source>
</evidence>
<name>A0A5A7SHE8_9NOCA</name>
<feature type="transmembrane region" description="Helical" evidence="1">
    <location>
        <begin position="226"/>
        <end position="250"/>
    </location>
</feature>
<dbReference type="InterPro" id="IPR046675">
    <property type="entry name" value="DUF6545"/>
</dbReference>
<reference evidence="3 4" key="1">
    <citation type="submission" date="2019-07" db="EMBL/GenBank/DDBJ databases">
        <title>Rhodococcus cavernicolus sp. nov., isolated from a cave.</title>
        <authorList>
            <person name="Lee S.D."/>
        </authorList>
    </citation>
    <scope>NUCLEOTIDE SEQUENCE [LARGE SCALE GENOMIC DNA]</scope>
    <source>
        <strain evidence="3 4">C1-24</strain>
    </source>
</reference>
<evidence type="ECO:0000256" key="1">
    <source>
        <dbReference type="SAM" id="Phobius"/>
    </source>
</evidence>
<dbReference type="Proteomes" id="UP000322244">
    <property type="component" value="Unassembled WGS sequence"/>
</dbReference>
<dbReference type="NCBIfam" id="NF042915">
    <property type="entry name" value="MAB_1171c_fam"/>
    <property type="match status" value="1"/>
</dbReference>
<feature type="domain" description="DUF6545" evidence="2">
    <location>
        <begin position="254"/>
        <end position="384"/>
    </location>
</feature>
<dbReference type="Pfam" id="PF20182">
    <property type="entry name" value="DUF6545"/>
    <property type="match status" value="1"/>
</dbReference>
<evidence type="ECO:0000313" key="3">
    <source>
        <dbReference type="EMBL" id="KAA0024147.1"/>
    </source>
</evidence>
<feature type="transmembrane region" description="Helical" evidence="1">
    <location>
        <begin position="12"/>
        <end position="33"/>
    </location>
</feature>
<protein>
    <recommendedName>
        <fullName evidence="2">DUF6545 domain-containing protein</fullName>
    </recommendedName>
</protein>
<gene>
    <name evidence="3" type="ORF">FOY51_06240</name>
</gene>
<dbReference type="EMBL" id="VLNY01000002">
    <property type="protein sequence ID" value="KAA0024147.1"/>
    <property type="molecule type" value="Genomic_DNA"/>
</dbReference>
<dbReference type="InterPro" id="IPR050039">
    <property type="entry name" value="MAB_1171c-like"/>
</dbReference>
<keyword evidence="1" id="KW-0812">Transmembrane</keyword>
<feature type="transmembrane region" description="Helical" evidence="1">
    <location>
        <begin position="114"/>
        <end position="132"/>
    </location>
</feature>
<dbReference type="AlphaFoldDB" id="A0A5A7SHE8"/>
<evidence type="ECO:0000313" key="4">
    <source>
        <dbReference type="Proteomes" id="UP000322244"/>
    </source>
</evidence>
<keyword evidence="1" id="KW-0472">Membrane</keyword>
<organism evidence="3 4">
    <name type="scientific">Antrihabitans cavernicola</name>
    <dbReference type="NCBI Taxonomy" id="2495913"/>
    <lineage>
        <taxon>Bacteria</taxon>
        <taxon>Bacillati</taxon>
        <taxon>Actinomycetota</taxon>
        <taxon>Actinomycetes</taxon>
        <taxon>Mycobacteriales</taxon>
        <taxon>Nocardiaceae</taxon>
        <taxon>Antrihabitans</taxon>
    </lineage>
</organism>
<feature type="transmembrane region" description="Helical" evidence="1">
    <location>
        <begin position="183"/>
        <end position="206"/>
    </location>
</feature>
<dbReference type="OrthoDB" id="4772902at2"/>